<feature type="transmembrane region" description="Helical" evidence="1">
    <location>
        <begin position="369"/>
        <end position="390"/>
    </location>
</feature>
<feature type="transmembrane region" description="Helical" evidence="1">
    <location>
        <begin position="436"/>
        <end position="455"/>
    </location>
</feature>
<keyword evidence="1" id="KW-0472">Membrane</keyword>
<feature type="transmembrane region" description="Helical" evidence="1">
    <location>
        <begin position="331"/>
        <end position="349"/>
    </location>
</feature>
<reference evidence="3 4" key="1">
    <citation type="submission" date="2020-08" db="EMBL/GenBank/DDBJ databases">
        <title>Genomic Encyclopedia of Type Strains, Phase IV (KMG-IV): sequencing the most valuable type-strain genomes for metagenomic binning, comparative biology and taxonomic classification.</title>
        <authorList>
            <person name="Goeker M."/>
        </authorList>
    </citation>
    <scope>NUCLEOTIDE SEQUENCE [LARGE SCALE GENOMIC DNA]</scope>
    <source>
        <strain evidence="3 4">YIM 65646</strain>
    </source>
</reference>
<dbReference type="AlphaFoldDB" id="A0A841FFF0"/>
<sequence>MTASSPGPLRGVVAALFTSVGLSVLFAVSTVVFHDRITAFQVARGAGEEAEVSAFQVARGAGEEAEVSASIWIRAGLVVVPALLYLWMARRLRQGSRRAYLRVRVLAAVGAVAVGYLIASGQYPVWLRVVQAAQFAALLALLFLVTRPEVRALFPKRPRPPGGDRRAALVLVVLAPVVAEVTLGSTPVSRIWLLLLWLPIYGAGVLLIRELARRSGTGWAGILVLGLAYGIVEEGIALQALSSPTLYGAGDWAPRLLGLNSAYTEVMLPYHAVFSVAIPILLTELMFPASRSAPYLRRGGLIATAVTAVLGVGLLRLAVPPSEDPGYTIPAPVLIGCVLAVAALGLLALAVLPRRAPRPPSPGRAPGPWWLAAFGLVSVLGFLVLLYPFAGAGRSAFTHGDWTYLPMAAAALLAVVAALLIGRWSRTRDWNDRHSLALAAGALVAHTAFGAVTIPDTTLDLLGLIALGAAMVAGLVSLARTITRRKHMFGRGKNKNEAWTGVVAEKKRSSPDGQNMYHHVLVRTDDGQVKDVRVKGRLWRTLEVGDRLRKVAGETQPGKA</sequence>
<evidence type="ECO:0000313" key="3">
    <source>
        <dbReference type="EMBL" id="MBB6034315.1"/>
    </source>
</evidence>
<name>A0A841FFF0_9ACTN</name>
<dbReference type="Proteomes" id="UP000548476">
    <property type="component" value="Unassembled WGS sequence"/>
</dbReference>
<evidence type="ECO:0000313" key="4">
    <source>
        <dbReference type="Proteomes" id="UP000548476"/>
    </source>
</evidence>
<dbReference type="EMBL" id="JACHGT010000004">
    <property type="protein sequence ID" value="MBB6034315.1"/>
    <property type="molecule type" value="Genomic_DNA"/>
</dbReference>
<feature type="transmembrane region" description="Helical" evidence="1">
    <location>
        <begin position="299"/>
        <end position="319"/>
    </location>
</feature>
<feature type="transmembrane region" description="Helical" evidence="1">
    <location>
        <begin position="461"/>
        <end position="483"/>
    </location>
</feature>
<evidence type="ECO:0000256" key="1">
    <source>
        <dbReference type="SAM" id="Phobius"/>
    </source>
</evidence>
<keyword evidence="1" id="KW-1133">Transmembrane helix</keyword>
<comment type="caution">
    <text evidence="3">The sequence shown here is derived from an EMBL/GenBank/DDBJ whole genome shotgun (WGS) entry which is preliminary data.</text>
</comment>
<feature type="transmembrane region" description="Helical" evidence="1">
    <location>
        <begin position="125"/>
        <end position="146"/>
    </location>
</feature>
<feature type="transmembrane region" description="Helical" evidence="1">
    <location>
        <begin position="101"/>
        <end position="119"/>
    </location>
</feature>
<feature type="transmembrane region" description="Helical" evidence="1">
    <location>
        <begin position="220"/>
        <end position="247"/>
    </location>
</feature>
<feature type="transmembrane region" description="Helical" evidence="1">
    <location>
        <begin position="402"/>
        <end position="424"/>
    </location>
</feature>
<keyword evidence="1" id="KW-0812">Transmembrane</keyword>
<feature type="transmembrane region" description="Helical" evidence="1">
    <location>
        <begin position="12"/>
        <end position="33"/>
    </location>
</feature>
<feature type="transmembrane region" description="Helical" evidence="1">
    <location>
        <begin position="167"/>
        <end position="185"/>
    </location>
</feature>
<dbReference type="Pfam" id="PF24315">
    <property type="entry name" value="DUF7489"/>
    <property type="match status" value="1"/>
</dbReference>
<dbReference type="RefSeq" id="WP_203686168.1">
    <property type="nucleotide sequence ID" value="NZ_BONT01000045.1"/>
</dbReference>
<feature type="transmembrane region" description="Helical" evidence="1">
    <location>
        <begin position="267"/>
        <end position="287"/>
    </location>
</feature>
<keyword evidence="4" id="KW-1185">Reference proteome</keyword>
<proteinExistence type="predicted"/>
<feature type="transmembrane region" description="Helical" evidence="1">
    <location>
        <begin position="71"/>
        <end position="89"/>
    </location>
</feature>
<feature type="transmembrane region" description="Helical" evidence="1">
    <location>
        <begin position="191"/>
        <end position="208"/>
    </location>
</feature>
<protein>
    <recommendedName>
        <fullName evidence="2">DUF7489 domain-containing protein</fullName>
    </recommendedName>
</protein>
<gene>
    <name evidence="3" type="ORF">HNR73_002165</name>
</gene>
<organism evidence="3 4">
    <name type="scientific">Phytomonospora endophytica</name>
    <dbReference type="NCBI Taxonomy" id="714109"/>
    <lineage>
        <taxon>Bacteria</taxon>
        <taxon>Bacillati</taxon>
        <taxon>Actinomycetota</taxon>
        <taxon>Actinomycetes</taxon>
        <taxon>Micromonosporales</taxon>
        <taxon>Micromonosporaceae</taxon>
        <taxon>Phytomonospora</taxon>
    </lineage>
</organism>
<accession>A0A841FFF0</accession>
<dbReference type="InterPro" id="IPR055912">
    <property type="entry name" value="DUF7489"/>
</dbReference>
<feature type="domain" description="DUF7489" evidence="2">
    <location>
        <begin position="495"/>
        <end position="558"/>
    </location>
</feature>
<evidence type="ECO:0000259" key="2">
    <source>
        <dbReference type="Pfam" id="PF24315"/>
    </source>
</evidence>